<organism evidence="2 3">
    <name type="scientific">Biformimicrobium ophioploci</name>
    <dbReference type="NCBI Taxonomy" id="3036711"/>
    <lineage>
        <taxon>Bacteria</taxon>
        <taxon>Pseudomonadati</taxon>
        <taxon>Pseudomonadota</taxon>
        <taxon>Gammaproteobacteria</taxon>
        <taxon>Cellvibrionales</taxon>
        <taxon>Microbulbiferaceae</taxon>
        <taxon>Biformimicrobium</taxon>
    </lineage>
</organism>
<dbReference type="GO" id="GO:0006508">
    <property type="term" value="P:proteolysis"/>
    <property type="evidence" value="ECO:0007669"/>
    <property type="project" value="UniProtKB-KW"/>
</dbReference>
<dbReference type="InterPro" id="IPR021109">
    <property type="entry name" value="Peptidase_aspartic_dom_sf"/>
</dbReference>
<evidence type="ECO:0000313" key="2">
    <source>
        <dbReference type="EMBL" id="GMG87377.1"/>
    </source>
</evidence>
<dbReference type="Pfam" id="PF05618">
    <property type="entry name" value="Zn_protease"/>
    <property type="match status" value="1"/>
</dbReference>
<keyword evidence="2" id="KW-0378">Hydrolase</keyword>
<reference evidence="2 3" key="1">
    <citation type="submission" date="2023-04" db="EMBL/GenBank/DDBJ databases">
        <title>Marinobulbifer ophiurae gen. nov., sp. Nov., isolate from tissue of brittle star Ophioplocus japonicus.</title>
        <authorList>
            <person name="Kawano K."/>
            <person name="Sawayama S."/>
            <person name="Nakagawa S."/>
        </authorList>
    </citation>
    <scope>NUCLEOTIDE SEQUENCE [LARGE SCALE GENOMIC DNA]</scope>
    <source>
        <strain evidence="2 3">NKW57</strain>
    </source>
</reference>
<dbReference type="Gene3D" id="2.40.70.10">
    <property type="entry name" value="Acid Proteases"/>
    <property type="match status" value="1"/>
</dbReference>
<keyword evidence="3" id="KW-1185">Reference proteome</keyword>
<evidence type="ECO:0000313" key="3">
    <source>
        <dbReference type="Proteomes" id="UP001224392"/>
    </source>
</evidence>
<dbReference type="PANTHER" id="PTHR38037:SF2">
    <property type="entry name" value="ATP-DEPENDENT ZINC PROTEASE DOMAIN-CONTAINING PROTEIN-RELATED"/>
    <property type="match status" value="1"/>
</dbReference>
<sequence>MVRHAILPLGGVLVQTFKHRAALFVLAATVGLAGCETNPFVRSGEPQGGAQVDETALSAQACPEPVMVEPICPEPEERIVERVIERTFEKVVEVPVAKNKMVLGSVEFFELNPGELHLKARVDTGAATTSLSALDLAIFERDGDKWVRFHMPNPKGGIPIEVELPVERFVRIKRHGFDSQRRPVVLMNVTVGDRTHLIEVNLTDRSGFDYSLLIGRNFLKDNAVVDVSRKYLAGKAM</sequence>
<dbReference type="EMBL" id="BSYJ01000003">
    <property type="protein sequence ID" value="GMG87377.1"/>
    <property type="molecule type" value="Genomic_DNA"/>
</dbReference>
<dbReference type="PROSITE" id="PS51257">
    <property type="entry name" value="PROKAR_LIPOPROTEIN"/>
    <property type="match status" value="1"/>
</dbReference>
<dbReference type="GO" id="GO:0008233">
    <property type="term" value="F:peptidase activity"/>
    <property type="evidence" value="ECO:0007669"/>
    <property type="project" value="UniProtKB-KW"/>
</dbReference>
<dbReference type="PANTHER" id="PTHR38037">
    <property type="entry name" value="ZN_PROTEASE DOMAIN-CONTAINING PROTEIN"/>
    <property type="match status" value="1"/>
</dbReference>
<dbReference type="Proteomes" id="UP001224392">
    <property type="component" value="Unassembled WGS sequence"/>
</dbReference>
<proteinExistence type="predicted"/>
<comment type="caution">
    <text evidence="2">The sequence shown here is derived from an EMBL/GenBank/DDBJ whole genome shotgun (WGS) entry which is preliminary data.</text>
</comment>
<gene>
    <name evidence="2" type="ORF">MNKW57_16980</name>
</gene>
<name>A0ABQ6LZ69_9GAMM</name>
<dbReference type="InterPro" id="IPR008503">
    <property type="entry name" value="Asp_endopeptidase"/>
</dbReference>
<dbReference type="SUPFAM" id="SSF50630">
    <property type="entry name" value="Acid proteases"/>
    <property type="match status" value="1"/>
</dbReference>
<accession>A0ABQ6LZ69</accession>
<keyword evidence="2" id="KW-0645">Protease</keyword>
<feature type="domain" description="Retropepsin-like aspartic endopeptidase" evidence="1">
    <location>
        <begin position="102"/>
        <end position="235"/>
    </location>
</feature>
<protein>
    <submittedName>
        <fullName evidence="2">ATP-dependent zinc protease</fullName>
    </submittedName>
</protein>
<evidence type="ECO:0000259" key="1">
    <source>
        <dbReference type="Pfam" id="PF05618"/>
    </source>
</evidence>